<evidence type="ECO:0000256" key="2">
    <source>
        <dbReference type="SAM" id="MobiDB-lite"/>
    </source>
</evidence>
<evidence type="ECO:0000313" key="3">
    <source>
        <dbReference type="EMBL" id="KAK2151032.1"/>
    </source>
</evidence>
<feature type="coiled-coil region" evidence="1">
    <location>
        <begin position="53"/>
        <end position="195"/>
    </location>
</feature>
<comment type="caution">
    <text evidence="3">The sequence shown here is derived from an EMBL/GenBank/DDBJ whole genome shotgun (WGS) entry which is preliminary data.</text>
</comment>
<sequence>MGSGASSSVERIENGDSNGKDCDGIIESKSARTFHHKGDAKISPAYNEVSPELNRYQELLGAAEDRAKSAEEKAQDIESQMAELEVQKLELMDQVSQLEQHVESLQLTANIDDWSNTLQAKEKYIEYLEGQAQKAELQITALKKKYQKKLRFLKRQLSEMKQTESVTSLEQQQERQNLIEENNRLKDQLRRLPKDAGVGENDIRDSRTKIILELSSRVSEQDSQIGDLEVIVDEKESEIQSLKEKLKELEELGANKTRSERSATPKSSLVLTKAQLNHGGDDLKKTFTGLTRDDEMLNELKTLTDEMKDMWNKEAKGEVDYRQSSGVSRDSGIMTTGHGMAGGSNKSGDSDWADSDTEMDANDKYISRELPSSGVCEDRLSNETTHSHINDGQGDADLAQRTILDPISIRQISAAKLRKRTRLHPKPPTHKANFRFDSELDHSIISSDNMAVKRSEPLQAL</sequence>
<protein>
    <submittedName>
        <fullName evidence="3">Uncharacterized protein</fullName>
    </submittedName>
</protein>
<feature type="compositionally biased region" description="Basic and acidic residues" evidence="2">
    <location>
        <begin position="10"/>
        <end position="23"/>
    </location>
</feature>
<organism evidence="3 4">
    <name type="scientific">Paralvinella palmiformis</name>
    <dbReference type="NCBI Taxonomy" id="53620"/>
    <lineage>
        <taxon>Eukaryota</taxon>
        <taxon>Metazoa</taxon>
        <taxon>Spiralia</taxon>
        <taxon>Lophotrochozoa</taxon>
        <taxon>Annelida</taxon>
        <taxon>Polychaeta</taxon>
        <taxon>Sedentaria</taxon>
        <taxon>Canalipalpata</taxon>
        <taxon>Terebellida</taxon>
        <taxon>Terebelliformia</taxon>
        <taxon>Alvinellidae</taxon>
        <taxon>Paralvinella</taxon>
    </lineage>
</organism>
<feature type="region of interest" description="Disordered" evidence="2">
    <location>
        <begin position="1"/>
        <end position="24"/>
    </location>
</feature>
<feature type="region of interest" description="Disordered" evidence="2">
    <location>
        <begin position="318"/>
        <end position="378"/>
    </location>
</feature>
<evidence type="ECO:0000313" key="4">
    <source>
        <dbReference type="Proteomes" id="UP001208570"/>
    </source>
</evidence>
<reference evidence="3" key="1">
    <citation type="journal article" date="2023" name="Mol. Biol. Evol.">
        <title>Third-Generation Sequencing Reveals the Adaptive Role of the Epigenome in Three Deep-Sea Polychaetes.</title>
        <authorList>
            <person name="Perez M."/>
            <person name="Aroh O."/>
            <person name="Sun Y."/>
            <person name="Lan Y."/>
            <person name="Juniper S.K."/>
            <person name="Young C.R."/>
            <person name="Angers B."/>
            <person name="Qian P.Y."/>
        </authorList>
    </citation>
    <scope>NUCLEOTIDE SEQUENCE</scope>
    <source>
        <strain evidence="3">P08H-3</strain>
    </source>
</reference>
<proteinExistence type="predicted"/>
<keyword evidence="1" id="KW-0175">Coiled coil</keyword>
<evidence type="ECO:0000256" key="1">
    <source>
        <dbReference type="SAM" id="Coils"/>
    </source>
</evidence>
<feature type="compositionally biased region" description="Acidic residues" evidence="2">
    <location>
        <begin position="351"/>
        <end position="360"/>
    </location>
</feature>
<gene>
    <name evidence="3" type="ORF">LSH36_378g01030</name>
</gene>
<name>A0AAD9JD91_9ANNE</name>
<dbReference type="EMBL" id="JAODUP010000378">
    <property type="protein sequence ID" value="KAK2151032.1"/>
    <property type="molecule type" value="Genomic_DNA"/>
</dbReference>
<dbReference type="AlphaFoldDB" id="A0AAD9JD91"/>
<feature type="coiled-coil region" evidence="1">
    <location>
        <begin position="225"/>
        <end position="262"/>
    </location>
</feature>
<dbReference type="InterPro" id="IPR038817">
    <property type="entry name" value="CCDC192"/>
</dbReference>
<dbReference type="PANTHER" id="PTHR38580">
    <property type="entry name" value="COILED-COIL DOMAIN-CONTAINING PROTEIN 192"/>
    <property type="match status" value="1"/>
</dbReference>
<accession>A0AAD9JD91</accession>
<dbReference type="PANTHER" id="PTHR38580:SF1">
    <property type="entry name" value="COILED-COIL DOMAIN-CONTAINING PROTEIN 192"/>
    <property type="match status" value="1"/>
</dbReference>
<dbReference type="Proteomes" id="UP001208570">
    <property type="component" value="Unassembled WGS sequence"/>
</dbReference>
<keyword evidence="4" id="KW-1185">Reference proteome</keyword>